<organism evidence="1 2">
    <name type="scientific">Paramecium pentaurelia</name>
    <dbReference type="NCBI Taxonomy" id="43138"/>
    <lineage>
        <taxon>Eukaryota</taxon>
        <taxon>Sar</taxon>
        <taxon>Alveolata</taxon>
        <taxon>Ciliophora</taxon>
        <taxon>Intramacronucleata</taxon>
        <taxon>Oligohymenophorea</taxon>
        <taxon>Peniculida</taxon>
        <taxon>Parameciidae</taxon>
        <taxon>Paramecium</taxon>
    </lineage>
</organism>
<protein>
    <submittedName>
        <fullName evidence="1">Uncharacterized protein</fullName>
    </submittedName>
</protein>
<comment type="caution">
    <text evidence="1">The sequence shown here is derived from an EMBL/GenBank/DDBJ whole genome shotgun (WGS) entry which is preliminary data.</text>
</comment>
<name>A0A8S1WF84_9CILI</name>
<evidence type="ECO:0000313" key="2">
    <source>
        <dbReference type="Proteomes" id="UP000689195"/>
    </source>
</evidence>
<sequence length="210" mass="24482">MIVGQLISSQQYRITRCYFIQLKSEEKCIKMSQQYFNEIVQKSLLNFKNNYPPIPSYATYYDSFSKTDCRKAAHCTYCWNYSACAQVENKFTFFQSCGAFAKKSDQKCQAISNRFKSDGTLLMEIDDCTTYKKQIEFMLLEFNKQYMCRSNTCDKLPQSLISEKVCRDAIMTCTTKSEDGCIITKDNVFGINQKQQFISGIKQKLQRQKL</sequence>
<gene>
    <name evidence="1" type="ORF">PPENT_87.1.T0890016</name>
</gene>
<dbReference type="Proteomes" id="UP000689195">
    <property type="component" value="Unassembled WGS sequence"/>
</dbReference>
<dbReference type="EMBL" id="CAJJDO010000089">
    <property type="protein sequence ID" value="CAD8187327.1"/>
    <property type="molecule type" value="Genomic_DNA"/>
</dbReference>
<dbReference type="AlphaFoldDB" id="A0A8S1WF84"/>
<keyword evidence="2" id="KW-1185">Reference proteome</keyword>
<accession>A0A8S1WF84</accession>
<evidence type="ECO:0000313" key="1">
    <source>
        <dbReference type="EMBL" id="CAD8187327.1"/>
    </source>
</evidence>
<proteinExistence type="predicted"/>
<reference evidence="1" key="1">
    <citation type="submission" date="2021-01" db="EMBL/GenBank/DDBJ databases">
        <authorList>
            <consortium name="Genoscope - CEA"/>
            <person name="William W."/>
        </authorList>
    </citation>
    <scope>NUCLEOTIDE SEQUENCE</scope>
</reference>